<feature type="transmembrane region" description="Helical" evidence="2">
    <location>
        <begin position="67"/>
        <end position="86"/>
    </location>
</feature>
<keyword evidence="2" id="KW-0472">Membrane</keyword>
<organism evidence="3 4">
    <name type="scientific">Candidatus Limivivens intestinipullorum</name>
    <dbReference type="NCBI Taxonomy" id="2840858"/>
    <lineage>
        <taxon>Bacteria</taxon>
        <taxon>Bacillati</taxon>
        <taxon>Bacillota</taxon>
        <taxon>Clostridia</taxon>
        <taxon>Lachnospirales</taxon>
        <taxon>Lachnospiraceae</taxon>
        <taxon>Lachnospiraceae incertae sedis</taxon>
        <taxon>Candidatus Limivivens</taxon>
    </lineage>
</organism>
<feature type="transmembrane region" description="Helical" evidence="2">
    <location>
        <begin position="107"/>
        <end position="130"/>
    </location>
</feature>
<dbReference type="InterPro" id="IPR010540">
    <property type="entry name" value="CmpB_TMEM229"/>
</dbReference>
<keyword evidence="1" id="KW-0175">Coiled coil</keyword>
<reference evidence="3" key="1">
    <citation type="submission" date="2020-10" db="EMBL/GenBank/DDBJ databases">
        <authorList>
            <person name="Gilroy R."/>
        </authorList>
    </citation>
    <scope>NUCLEOTIDE SEQUENCE</scope>
    <source>
        <strain evidence="3">CHK190-19873</strain>
    </source>
</reference>
<evidence type="ECO:0000256" key="2">
    <source>
        <dbReference type="SAM" id="Phobius"/>
    </source>
</evidence>
<accession>A0A9D1EU94</accession>
<dbReference type="EMBL" id="DVIQ01000069">
    <property type="protein sequence ID" value="HIS32085.1"/>
    <property type="molecule type" value="Genomic_DNA"/>
</dbReference>
<comment type="caution">
    <text evidence="3">The sequence shown here is derived from an EMBL/GenBank/DDBJ whole genome shotgun (WGS) entry which is preliminary data.</text>
</comment>
<dbReference type="AlphaFoldDB" id="A0A9D1EU94"/>
<protein>
    <recommendedName>
        <fullName evidence="5">ABC transporter permease</fullName>
    </recommendedName>
</protein>
<feature type="transmembrane region" description="Helical" evidence="2">
    <location>
        <begin position="6"/>
        <end position="28"/>
    </location>
</feature>
<dbReference type="Proteomes" id="UP000823935">
    <property type="component" value="Unassembled WGS sequence"/>
</dbReference>
<feature type="transmembrane region" description="Helical" evidence="2">
    <location>
        <begin position="40"/>
        <end position="61"/>
    </location>
</feature>
<name>A0A9D1EU94_9FIRM</name>
<evidence type="ECO:0000256" key="1">
    <source>
        <dbReference type="SAM" id="Coils"/>
    </source>
</evidence>
<gene>
    <name evidence="3" type="ORF">IAB44_11150</name>
</gene>
<evidence type="ECO:0000313" key="3">
    <source>
        <dbReference type="EMBL" id="HIS32085.1"/>
    </source>
</evidence>
<sequence length="302" mass="34494">MYPYSFVQWLLFFYLYCFIGWIWESCYVSLKKRHLVNRGFLHGPLLPIYGFGAMTILLVTMRVRDSIPLIFLAGMAGATILEYFTGAAMERIFHVRYWDYSNQPLNLNGHICLISSLAWGFFSILLVRVVHKPAEVLILAIPGEGALALACVLTALFAADTVQSVREALDLKEVLKKLTLNNQELHRIQKRMDVITAFLADDSQRLLEKLGQSRKELTAKLQEEGLFAGAEKSYAEKTAAMKAELERLRGELEKLLAARNAKAKDKVVRRAKWILKRNPGSISEKYKKALEEIKANLERRRE</sequence>
<reference evidence="3" key="2">
    <citation type="journal article" date="2021" name="PeerJ">
        <title>Extensive microbial diversity within the chicken gut microbiome revealed by metagenomics and culture.</title>
        <authorList>
            <person name="Gilroy R."/>
            <person name="Ravi A."/>
            <person name="Getino M."/>
            <person name="Pursley I."/>
            <person name="Horton D.L."/>
            <person name="Alikhan N.F."/>
            <person name="Baker D."/>
            <person name="Gharbi K."/>
            <person name="Hall N."/>
            <person name="Watson M."/>
            <person name="Adriaenssens E.M."/>
            <person name="Foster-Nyarko E."/>
            <person name="Jarju S."/>
            <person name="Secka A."/>
            <person name="Antonio M."/>
            <person name="Oren A."/>
            <person name="Chaudhuri R.R."/>
            <person name="La Ragione R."/>
            <person name="Hildebrand F."/>
            <person name="Pallen M.J."/>
        </authorList>
    </citation>
    <scope>NUCLEOTIDE SEQUENCE</scope>
    <source>
        <strain evidence="3">CHK190-19873</strain>
    </source>
</reference>
<dbReference type="Pfam" id="PF06541">
    <property type="entry name" value="ABC_trans_CmpB"/>
    <property type="match status" value="1"/>
</dbReference>
<feature type="transmembrane region" description="Helical" evidence="2">
    <location>
        <begin position="136"/>
        <end position="159"/>
    </location>
</feature>
<keyword evidence="2" id="KW-0812">Transmembrane</keyword>
<feature type="coiled-coil region" evidence="1">
    <location>
        <begin position="200"/>
        <end position="265"/>
    </location>
</feature>
<evidence type="ECO:0000313" key="4">
    <source>
        <dbReference type="Proteomes" id="UP000823935"/>
    </source>
</evidence>
<proteinExistence type="predicted"/>
<evidence type="ECO:0008006" key="5">
    <source>
        <dbReference type="Google" id="ProtNLM"/>
    </source>
</evidence>
<keyword evidence="2" id="KW-1133">Transmembrane helix</keyword>